<evidence type="ECO:0000256" key="1">
    <source>
        <dbReference type="SAM" id="Phobius"/>
    </source>
</evidence>
<keyword evidence="1" id="KW-0472">Membrane</keyword>
<dbReference type="AlphaFoldDB" id="A0A225W832"/>
<reference evidence="3" key="1">
    <citation type="submission" date="2017-03" db="EMBL/GenBank/DDBJ databases">
        <title>Phytopthora megakarya and P. palmivora, two closely related causual agents of cacao black pod achieved similar genome size and gene model numbers by different mechanisms.</title>
        <authorList>
            <person name="Ali S."/>
            <person name="Shao J."/>
            <person name="Larry D.J."/>
            <person name="Kronmiller B."/>
            <person name="Shen D."/>
            <person name="Strem M.D."/>
            <person name="Melnick R.L."/>
            <person name="Guiltinan M.J."/>
            <person name="Tyler B.M."/>
            <person name="Meinhardt L.W."/>
            <person name="Bailey B.A."/>
        </authorList>
    </citation>
    <scope>NUCLEOTIDE SEQUENCE [LARGE SCALE GENOMIC DNA]</scope>
    <source>
        <strain evidence="3">zdho120</strain>
    </source>
</reference>
<comment type="caution">
    <text evidence="2">The sequence shown here is derived from an EMBL/GenBank/DDBJ whole genome shotgun (WGS) entry which is preliminary data.</text>
</comment>
<dbReference type="Proteomes" id="UP000198211">
    <property type="component" value="Unassembled WGS sequence"/>
</dbReference>
<keyword evidence="1" id="KW-1133">Transmembrane helix</keyword>
<keyword evidence="1" id="KW-0812">Transmembrane</keyword>
<gene>
    <name evidence="2" type="ORF">PHMEG_00012694</name>
</gene>
<organism evidence="2 3">
    <name type="scientific">Phytophthora megakarya</name>
    <dbReference type="NCBI Taxonomy" id="4795"/>
    <lineage>
        <taxon>Eukaryota</taxon>
        <taxon>Sar</taxon>
        <taxon>Stramenopiles</taxon>
        <taxon>Oomycota</taxon>
        <taxon>Peronosporomycetes</taxon>
        <taxon>Peronosporales</taxon>
        <taxon>Peronosporaceae</taxon>
        <taxon>Phytophthora</taxon>
    </lineage>
</organism>
<name>A0A225W832_9STRA</name>
<accession>A0A225W832</accession>
<feature type="non-terminal residue" evidence="2">
    <location>
        <position position="1"/>
    </location>
</feature>
<keyword evidence="3" id="KW-1185">Reference proteome</keyword>
<evidence type="ECO:0000313" key="2">
    <source>
        <dbReference type="EMBL" id="OWZ13913.1"/>
    </source>
</evidence>
<sequence>NQRLFYDPDEFPLYIGAGGWLLASLSTCGVFTCLCRAPLGAGMVRMETSGRRNLYWWDGEPGRNQPNREYKGPLLGDLSALFK</sequence>
<feature type="transmembrane region" description="Helical" evidence="1">
    <location>
        <begin position="12"/>
        <end position="35"/>
    </location>
</feature>
<dbReference type="EMBL" id="NBNE01001466">
    <property type="protein sequence ID" value="OWZ13913.1"/>
    <property type="molecule type" value="Genomic_DNA"/>
</dbReference>
<protein>
    <submittedName>
        <fullName evidence="2">Uncharacterized protein</fullName>
    </submittedName>
</protein>
<proteinExistence type="predicted"/>
<evidence type="ECO:0000313" key="3">
    <source>
        <dbReference type="Proteomes" id="UP000198211"/>
    </source>
</evidence>